<dbReference type="PROSITE" id="PS51257">
    <property type="entry name" value="PROKAR_LIPOPROTEIN"/>
    <property type="match status" value="1"/>
</dbReference>
<dbReference type="EMBL" id="CP022743">
    <property type="protein sequence ID" value="ASU36468.1"/>
    <property type="molecule type" value="Genomic_DNA"/>
</dbReference>
<dbReference type="AlphaFoldDB" id="A0A223P3N9"/>
<name>A0A223P3N9_9SPHI</name>
<reference evidence="1 2" key="1">
    <citation type="submission" date="2017-08" db="EMBL/GenBank/DDBJ databases">
        <title>Complete genome sequence of Mucilaginibacter sp. strain BJC16-A31.</title>
        <authorList>
            <consortium name="Henan University of Science and Technology"/>
            <person name="You X."/>
        </authorList>
    </citation>
    <scope>NUCLEOTIDE SEQUENCE [LARGE SCALE GENOMIC DNA]</scope>
    <source>
        <strain evidence="1 2">BJC16-A31</strain>
    </source>
</reference>
<evidence type="ECO:0000313" key="1">
    <source>
        <dbReference type="EMBL" id="ASU36468.1"/>
    </source>
</evidence>
<dbReference type="Proteomes" id="UP000215002">
    <property type="component" value="Chromosome"/>
</dbReference>
<gene>
    <name evidence="1" type="ORF">MuYL_4583</name>
</gene>
<dbReference type="OrthoDB" id="800081at2"/>
<accession>A0A223P3N9</accession>
<evidence type="ECO:0008006" key="3">
    <source>
        <dbReference type="Google" id="ProtNLM"/>
    </source>
</evidence>
<organism evidence="1 2">
    <name type="scientific">Mucilaginibacter xinganensis</name>
    <dbReference type="NCBI Taxonomy" id="1234841"/>
    <lineage>
        <taxon>Bacteria</taxon>
        <taxon>Pseudomonadati</taxon>
        <taxon>Bacteroidota</taxon>
        <taxon>Sphingobacteriia</taxon>
        <taxon>Sphingobacteriales</taxon>
        <taxon>Sphingobacteriaceae</taxon>
        <taxon>Mucilaginibacter</taxon>
    </lineage>
</organism>
<keyword evidence="2" id="KW-1185">Reference proteome</keyword>
<dbReference type="KEGG" id="muc:MuYL_4583"/>
<evidence type="ECO:0000313" key="2">
    <source>
        <dbReference type="Proteomes" id="UP000215002"/>
    </source>
</evidence>
<protein>
    <recommendedName>
        <fullName evidence="3">Lipoprotein</fullName>
    </recommendedName>
</protein>
<dbReference type="RefSeq" id="WP_157741035.1">
    <property type="nucleotide sequence ID" value="NZ_CP022743.1"/>
</dbReference>
<proteinExistence type="predicted"/>
<sequence>MKKSKIILLVILGMFILSSCGIFHKGCGCPTFGHVKSPILRKSFNS</sequence>